<dbReference type="RefSeq" id="WP_116884540.1">
    <property type="nucleotide sequence ID" value="NZ_CABMMC010000007.1"/>
</dbReference>
<reference evidence="2 3" key="1">
    <citation type="submission" date="2018-04" db="EMBL/GenBank/DDBJ databases">
        <title>Genomic Encyclopedia of Type Strains, Phase IV (KMG-IV): sequencing the most valuable type-strain genomes for metagenomic binning, comparative biology and taxonomic classification.</title>
        <authorList>
            <person name="Goeker M."/>
        </authorList>
    </citation>
    <scope>NUCLEOTIDE SEQUENCE [LARGE SCALE GENOMIC DNA]</scope>
    <source>
        <strain evidence="2 3">DSM 14823</strain>
    </source>
</reference>
<feature type="transmembrane region" description="Helical" evidence="1">
    <location>
        <begin position="107"/>
        <end position="124"/>
    </location>
</feature>
<comment type="caution">
    <text evidence="2">The sequence shown here is derived from an EMBL/GenBank/DDBJ whole genome shotgun (WGS) entry which is preliminary data.</text>
</comment>
<keyword evidence="1" id="KW-1133">Transmembrane helix</keyword>
<organism evidence="2 3">
    <name type="scientific">Victivallis vadensis</name>
    <dbReference type="NCBI Taxonomy" id="172901"/>
    <lineage>
        <taxon>Bacteria</taxon>
        <taxon>Pseudomonadati</taxon>
        <taxon>Lentisphaerota</taxon>
        <taxon>Lentisphaeria</taxon>
        <taxon>Victivallales</taxon>
        <taxon>Victivallaceae</taxon>
        <taxon>Victivallis</taxon>
    </lineage>
</organism>
<accession>A0A2U1ATP8</accession>
<evidence type="ECO:0000313" key="3">
    <source>
        <dbReference type="Proteomes" id="UP000245959"/>
    </source>
</evidence>
<feature type="transmembrane region" description="Helical" evidence="1">
    <location>
        <begin position="72"/>
        <end position="95"/>
    </location>
</feature>
<dbReference type="EMBL" id="QEKH01000019">
    <property type="protein sequence ID" value="PVY39772.1"/>
    <property type="molecule type" value="Genomic_DNA"/>
</dbReference>
<keyword evidence="1" id="KW-0812">Transmembrane</keyword>
<keyword evidence="3" id="KW-1185">Reference proteome</keyword>
<dbReference type="GeneID" id="78295832"/>
<protein>
    <submittedName>
        <fullName evidence="2">Uncharacterized protein</fullName>
    </submittedName>
</protein>
<dbReference type="AlphaFoldDB" id="A0A2U1ATP8"/>
<dbReference type="Proteomes" id="UP000245959">
    <property type="component" value="Unassembled WGS sequence"/>
</dbReference>
<sequence>MKMQMIRTGASLADKFHGLVKLLQMPFTQDGFEPLYPLLKSRTMAGFLATYATMCRAWAVNTGIDASSGLGYVQWIIMAIGLIFTLIMGISTGFAFKNDAANAKAQLIGTILIPVLFAIVLYIFNKTLGISLNASSGL</sequence>
<gene>
    <name evidence="2" type="ORF">C8D82_11913</name>
</gene>
<name>A0A2U1ATP8_9BACT</name>
<evidence type="ECO:0000256" key="1">
    <source>
        <dbReference type="SAM" id="Phobius"/>
    </source>
</evidence>
<keyword evidence="1" id="KW-0472">Membrane</keyword>
<proteinExistence type="predicted"/>
<evidence type="ECO:0000313" key="2">
    <source>
        <dbReference type="EMBL" id="PVY39772.1"/>
    </source>
</evidence>